<dbReference type="InterPro" id="IPR043519">
    <property type="entry name" value="NT_sf"/>
</dbReference>
<evidence type="ECO:0000313" key="2">
    <source>
        <dbReference type="EMBL" id="SFV71048.1"/>
    </source>
</evidence>
<dbReference type="Pfam" id="PF18765">
    <property type="entry name" value="Polbeta"/>
    <property type="match status" value="1"/>
</dbReference>
<feature type="domain" description="Polymerase beta nucleotidyltransferase" evidence="1">
    <location>
        <begin position="9"/>
        <end position="95"/>
    </location>
</feature>
<reference evidence="2" key="1">
    <citation type="submission" date="2016-10" db="EMBL/GenBank/DDBJ databases">
        <authorList>
            <person name="de Groot N.N."/>
        </authorList>
    </citation>
    <scope>NUCLEOTIDE SEQUENCE</scope>
</reference>
<dbReference type="EMBL" id="FPHH01000172">
    <property type="protein sequence ID" value="SFV71048.1"/>
    <property type="molecule type" value="Genomic_DNA"/>
</dbReference>
<gene>
    <name evidence="2" type="ORF">MNB_SM-5-298</name>
</gene>
<proteinExistence type="predicted"/>
<dbReference type="SUPFAM" id="SSF81301">
    <property type="entry name" value="Nucleotidyltransferase"/>
    <property type="match status" value="1"/>
</dbReference>
<protein>
    <recommendedName>
        <fullName evidence="1">Polymerase beta nucleotidyltransferase domain-containing protein</fullName>
    </recommendedName>
</protein>
<accession>A0A1W1CYW3</accession>
<dbReference type="AlphaFoldDB" id="A0A1W1CYW3"/>
<name>A0A1W1CYW3_9ZZZZ</name>
<organism evidence="2">
    <name type="scientific">hydrothermal vent metagenome</name>
    <dbReference type="NCBI Taxonomy" id="652676"/>
    <lineage>
        <taxon>unclassified sequences</taxon>
        <taxon>metagenomes</taxon>
        <taxon>ecological metagenomes</taxon>
    </lineage>
</organism>
<evidence type="ECO:0000259" key="1">
    <source>
        <dbReference type="Pfam" id="PF18765"/>
    </source>
</evidence>
<sequence length="96" mass="11264">MRLTQYEINSIKKAFKEIFESGDVYLFGSRVDDSKRGGDIDLYLVPSKKSDDERERKIKFLVKLDEYIGEQKIDVIMAKDKNRLIEQEALKYGIKL</sequence>
<dbReference type="Gene3D" id="3.30.460.10">
    <property type="entry name" value="Beta Polymerase, domain 2"/>
    <property type="match status" value="1"/>
</dbReference>
<dbReference type="InterPro" id="IPR041633">
    <property type="entry name" value="Polbeta"/>
</dbReference>